<sequence length="90" mass="9831">MSNPPFQGAYTGRVLTQQEVVTHIGQLSGEAVCGQWASLSLELLYFTNDDEERYSIQAHPVLLRNLTVQAADPPLGYPVYSSLPTGVPIL</sequence>
<accession>A0A8K0ESI6</accession>
<dbReference type="EMBL" id="OV696689">
    <property type="protein sequence ID" value="CAH1261821.1"/>
    <property type="molecule type" value="Genomic_DNA"/>
</dbReference>
<evidence type="ECO:0000256" key="1">
    <source>
        <dbReference type="ARBA" id="ARBA00004141"/>
    </source>
</evidence>
<keyword evidence="9" id="KW-1185">Reference proteome</keyword>
<dbReference type="OrthoDB" id="5979286at2759"/>
<evidence type="ECO:0000256" key="3">
    <source>
        <dbReference type="ARBA" id="ARBA00022692"/>
    </source>
</evidence>
<dbReference type="InterPro" id="IPR039797">
    <property type="entry name" value="Pecanex"/>
</dbReference>
<gene>
    <name evidence="8" type="primary">PCNX2</name>
    <name evidence="8" type="ORF">BLAG_LOCUS17130</name>
</gene>
<protein>
    <recommendedName>
        <fullName evidence="6">Pecanex-like protein</fullName>
    </recommendedName>
</protein>
<reference evidence="8" key="1">
    <citation type="submission" date="2022-01" db="EMBL/GenBank/DDBJ databases">
        <authorList>
            <person name="Braso-Vives M."/>
        </authorList>
    </citation>
    <scope>NUCLEOTIDE SEQUENCE</scope>
</reference>
<evidence type="ECO:0000313" key="8">
    <source>
        <dbReference type="EMBL" id="CAH1261821.1"/>
    </source>
</evidence>
<evidence type="ECO:0000256" key="2">
    <source>
        <dbReference type="ARBA" id="ARBA00010170"/>
    </source>
</evidence>
<dbReference type="Pfam" id="PF05041">
    <property type="entry name" value="Pecanex_C"/>
    <property type="match status" value="1"/>
</dbReference>
<evidence type="ECO:0000256" key="5">
    <source>
        <dbReference type="ARBA" id="ARBA00023136"/>
    </source>
</evidence>
<evidence type="ECO:0000256" key="4">
    <source>
        <dbReference type="ARBA" id="ARBA00022989"/>
    </source>
</evidence>
<organism evidence="8 9">
    <name type="scientific">Branchiostoma lanceolatum</name>
    <name type="common">Common lancelet</name>
    <name type="synonym">Amphioxus lanceolatum</name>
    <dbReference type="NCBI Taxonomy" id="7740"/>
    <lineage>
        <taxon>Eukaryota</taxon>
        <taxon>Metazoa</taxon>
        <taxon>Chordata</taxon>
        <taxon>Cephalochordata</taxon>
        <taxon>Leptocardii</taxon>
        <taxon>Amphioxiformes</taxon>
        <taxon>Branchiostomatidae</taxon>
        <taxon>Branchiostoma</taxon>
    </lineage>
</organism>
<evidence type="ECO:0000259" key="7">
    <source>
        <dbReference type="Pfam" id="PF05041"/>
    </source>
</evidence>
<comment type="subcellular location">
    <subcellularLocation>
        <location evidence="1 6">Membrane</location>
        <topology evidence="1 6">Multi-pass membrane protein</topology>
    </subcellularLocation>
</comment>
<feature type="domain" description="Pecanex C-terminal" evidence="7">
    <location>
        <begin position="14"/>
        <end position="82"/>
    </location>
</feature>
<dbReference type="InterPro" id="IPR007735">
    <property type="entry name" value="Pecanex_C"/>
</dbReference>
<evidence type="ECO:0000256" key="6">
    <source>
        <dbReference type="RuleBase" id="RU367089"/>
    </source>
</evidence>
<proteinExistence type="inferred from homology"/>
<name>A0A8K0ESI6_BRALA</name>
<dbReference type="Proteomes" id="UP000838412">
    <property type="component" value="Chromosome 4"/>
</dbReference>
<keyword evidence="4" id="KW-1133">Transmembrane helix</keyword>
<dbReference type="PANTHER" id="PTHR12372">
    <property type="entry name" value="PECANEX"/>
    <property type="match status" value="1"/>
</dbReference>
<keyword evidence="3" id="KW-0812">Transmembrane</keyword>
<dbReference type="PANTHER" id="PTHR12372:SF6">
    <property type="entry name" value="PECANEX-LIKE PROTEIN 4"/>
    <property type="match status" value="1"/>
</dbReference>
<keyword evidence="5" id="KW-0472">Membrane</keyword>
<dbReference type="GO" id="GO:0016020">
    <property type="term" value="C:membrane"/>
    <property type="evidence" value="ECO:0007669"/>
    <property type="project" value="UniProtKB-SubCell"/>
</dbReference>
<comment type="similarity">
    <text evidence="2 6">Belongs to the pecanex family.</text>
</comment>
<dbReference type="AlphaFoldDB" id="A0A8K0ESI6"/>
<evidence type="ECO:0000313" key="9">
    <source>
        <dbReference type="Proteomes" id="UP000838412"/>
    </source>
</evidence>